<sequence length="189" mass="21136">MSLANGALIEAGDSDIPVEVPTCGRVLAIAGCTNSGKTTVAKILSKMFVDEGATVHIIHQDDFYLAKEKVEKVHRKSEGTPNFFYNYDSKFAVDHWKLINAIKATTLNCILLLVQSKTARNCKKQLMLSTNGNGERNFDYRIGTVIIDKVDRIRDLGFLITKDLSFESHCNLIKIDYQRRQCQAMHPAG</sequence>
<evidence type="ECO:0000256" key="2">
    <source>
        <dbReference type="ARBA" id="ARBA00022840"/>
    </source>
</evidence>
<dbReference type="STRING" id="27835.A0A0N4YDB1"/>
<dbReference type="InterPro" id="IPR013641">
    <property type="entry name" value="KTI12/PSTK"/>
</dbReference>
<evidence type="ECO:0000313" key="4">
    <source>
        <dbReference type="Proteomes" id="UP000271162"/>
    </source>
</evidence>
<protein>
    <submittedName>
        <fullName evidence="5">UDP-N-acetylglucosamine kinase</fullName>
    </submittedName>
</protein>
<evidence type="ECO:0000313" key="5">
    <source>
        <dbReference type="WBParaSite" id="NBR_0001459501-mRNA-1"/>
    </source>
</evidence>
<proteinExistence type="predicted"/>
<keyword evidence="2" id="KW-0067">ATP-binding</keyword>
<dbReference type="Pfam" id="PF08433">
    <property type="entry name" value="KTI12"/>
    <property type="match status" value="1"/>
</dbReference>
<reference evidence="5" key="1">
    <citation type="submission" date="2017-02" db="UniProtKB">
        <authorList>
            <consortium name="WormBaseParasite"/>
        </authorList>
    </citation>
    <scope>IDENTIFICATION</scope>
</reference>
<dbReference type="AlphaFoldDB" id="A0A0N4YDB1"/>
<dbReference type="Proteomes" id="UP000271162">
    <property type="component" value="Unassembled WGS sequence"/>
</dbReference>
<reference evidence="3 4" key="2">
    <citation type="submission" date="2018-11" db="EMBL/GenBank/DDBJ databases">
        <authorList>
            <consortium name="Pathogen Informatics"/>
        </authorList>
    </citation>
    <scope>NUCLEOTIDE SEQUENCE [LARGE SCALE GENOMIC DNA]</scope>
</reference>
<dbReference type="GO" id="GO:0005524">
    <property type="term" value="F:ATP binding"/>
    <property type="evidence" value="ECO:0007669"/>
    <property type="project" value="UniProtKB-KW"/>
</dbReference>
<accession>A0A0N4YDB1</accession>
<name>A0A0N4YDB1_NIPBR</name>
<dbReference type="WBParaSite" id="NBR_0001459501-mRNA-1">
    <property type="protein sequence ID" value="NBR_0001459501-mRNA-1"/>
    <property type="gene ID" value="NBR_0001459501"/>
</dbReference>
<organism evidence="5">
    <name type="scientific">Nippostrongylus brasiliensis</name>
    <name type="common">Rat hookworm</name>
    <dbReference type="NCBI Taxonomy" id="27835"/>
    <lineage>
        <taxon>Eukaryota</taxon>
        <taxon>Metazoa</taxon>
        <taxon>Ecdysozoa</taxon>
        <taxon>Nematoda</taxon>
        <taxon>Chromadorea</taxon>
        <taxon>Rhabditida</taxon>
        <taxon>Rhabditina</taxon>
        <taxon>Rhabditomorpha</taxon>
        <taxon>Strongyloidea</taxon>
        <taxon>Heligmosomidae</taxon>
        <taxon>Nippostrongylus</taxon>
    </lineage>
</organism>
<evidence type="ECO:0000313" key="3">
    <source>
        <dbReference type="EMBL" id="VDL78185.1"/>
    </source>
</evidence>
<dbReference type="SUPFAM" id="SSF52540">
    <property type="entry name" value="P-loop containing nucleoside triphosphate hydrolases"/>
    <property type="match status" value="1"/>
</dbReference>
<dbReference type="EMBL" id="UYSL01021419">
    <property type="protein sequence ID" value="VDL78185.1"/>
    <property type="molecule type" value="Genomic_DNA"/>
</dbReference>
<gene>
    <name evidence="3" type="ORF">NBR_LOCUS14596</name>
</gene>
<dbReference type="Gene3D" id="3.40.50.300">
    <property type="entry name" value="P-loop containing nucleotide triphosphate hydrolases"/>
    <property type="match status" value="1"/>
</dbReference>
<evidence type="ECO:0000256" key="1">
    <source>
        <dbReference type="ARBA" id="ARBA00022741"/>
    </source>
</evidence>
<dbReference type="InterPro" id="IPR027417">
    <property type="entry name" value="P-loop_NTPase"/>
</dbReference>
<keyword evidence="1" id="KW-0547">Nucleotide-binding</keyword>
<keyword evidence="4" id="KW-1185">Reference proteome</keyword>